<dbReference type="Proteomes" id="UP001500166">
    <property type="component" value="Unassembled WGS sequence"/>
</dbReference>
<dbReference type="InterPro" id="IPR014825">
    <property type="entry name" value="DNA_alkylation"/>
</dbReference>
<dbReference type="CDD" id="cd06561">
    <property type="entry name" value="AlkD_like"/>
    <property type="match status" value="1"/>
</dbReference>
<dbReference type="PANTHER" id="PTHR34070">
    <property type="entry name" value="ARMADILLO-TYPE FOLD"/>
    <property type="match status" value="1"/>
</dbReference>
<name>A0ABP5J3E5_9MICC</name>
<proteinExistence type="predicted"/>
<evidence type="ECO:0000313" key="1">
    <source>
        <dbReference type="EMBL" id="GAA2111474.1"/>
    </source>
</evidence>
<organism evidence="1 2">
    <name type="scientific">Kocuria atrinae</name>
    <dbReference type="NCBI Taxonomy" id="592377"/>
    <lineage>
        <taxon>Bacteria</taxon>
        <taxon>Bacillati</taxon>
        <taxon>Actinomycetota</taxon>
        <taxon>Actinomycetes</taxon>
        <taxon>Micrococcales</taxon>
        <taxon>Micrococcaceae</taxon>
        <taxon>Kocuria</taxon>
    </lineage>
</organism>
<dbReference type="InterPro" id="IPR016024">
    <property type="entry name" value="ARM-type_fold"/>
</dbReference>
<reference evidence="2" key="1">
    <citation type="journal article" date="2019" name="Int. J. Syst. Evol. Microbiol.">
        <title>The Global Catalogue of Microorganisms (GCM) 10K type strain sequencing project: providing services to taxonomists for standard genome sequencing and annotation.</title>
        <authorList>
            <consortium name="The Broad Institute Genomics Platform"/>
            <consortium name="The Broad Institute Genome Sequencing Center for Infectious Disease"/>
            <person name="Wu L."/>
            <person name="Ma J."/>
        </authorList>
    </citation>
    <scope>NUCLEOTIDE SEQUENCE [LARGE SCALE GENOMIC DNA]</scope>
    <source>
        <strain evidence="2">JCM 15914</strain>
    </source>
</reference>
<dbReference type="Gene3D" id="1.25.10.90">
    <property type="match status" value="1"/>
</dbReference>
<accession>A0ABP5J3E5</accession>
<dbReference type="RefSeq" id="WP_344223625.1">
    <property type="nucleotide sequence ID" value="NZ_BAAAQA010000004.1"/>
</dbReference>
<dbReference type="Pfam" id="PF08713">
    <property type="entry name" value="DNA_alkylation"/>
    <property type="match status" value="1"/>
</dbReference>
<dbReference type="SUPFAM" id="SSF48371">
    <property type="entry name" value="ARM repeat"/>
    <property type="match status" value="1"/>
</dbReference>
<dbReference type="EMBL" id="BAAAQA010000004">
    <property type="protein sequence ID" value="GAA2111474.1"/>
    <property type="molecule type" value="Genomic_DNA"/>
</dbReference>
<protein>
    <submittedName>
        <fullName evidence="1">DNA alkylation repair protein</fullName>
    </submittedName>
</protein>
<keyword evidence="2" id="KW-1185">Reference proteome</keyword>
<sequence>MNTPSVDLPAKLIETLISMGNERDAQAKAKYLQAVPGGYGEGDQFVGVRVPAIRSLAREAMKQTTLDDAAVLLDHEIHEVRLLGTILLVELFKPARADKDAVIQLLLAKADRLNNWDLVDTVVPYTLGPWLLVQPTDKATAILNDLADSPVLWRRRMAMVSTLGQIRLGHHDQAPRLAAKLQTDPHHLMHKAVGWMLRGVGNKNRVLLDAFLNEHAATLPRTALRYALEKHDTEARARYLAMAQER</sequence>
<gene>
    <name evidence="1" type="ORF">GCM10009824_06810</name>
</gene>
<comment type="caution">
    <text evidence="1">The sequence shown here is derived from an EMBL/GenBank/DDBJ whole genome shotgun (WGS) entry which is preliminary data.</text>
</comment>
<dbReference type="PANTHER" id="PTHR34070:SF1">
    <property type="entry name" value="DNA ALKYLATION REPAIR PROTEIN"/>
    <property type="match status" value="1"/>
</dbReference>
<evidence type="ECO:0000313" key="2">
    <source>
        <dbReference type="Proteomes" id="UP001500166"/>
    </source>
</evidence>